<keyword evidence="2" id="KW-0378">Hydrolase</keyword>
<dbReference type="OrthoDB" id="6428749at2759"/>
<dbReference type="AlphaFoldDB" id="H0EKY7"/>
<dbReference type="Pfam" id="PF01425">
    <property type="entry name" value="Amidase"/>
    <property type="match status" value="1"/>
</dbReference>
<dbReference type="HOGENOM" id="CLU_1304977_0_0_1"/>
<sequence length="211" mass="23074">MGSSGGEGALVGFRASLLGIGTDIGGSIRGPAANCGLKAVGGGQEQIVPTIGPLSTSLEGLKIFTKTLIDAKPWLREPGLLPFPWKEEDFFNGRKIKVAVIWDDGVVKPQPPVTRALKEVVDKLASSDKFEVVDWKPYQHDRAWEIISWDGTPTVKNKVDVSKDSVDMNHEPRNERDEENVALWKEHGAEGYKDAPVSLQLVGRRYVDTVA</sequence>
<organism evidence="4 5">
    <name type="scientific">Glarea lozoyensis (strain ATCC 74030 / MF5533)</name>
    <dbReference type="NCBI Taxonomy" id="1104152"/>
    <lineage>
        <taxon>Eukaryota</taxon>
        <taxon>Fungi</taxon>
        <taxon>Dikarya</taxon>
        <taxon>Ascomycota</taxon>
        <taxon>Pezizomycotina</taxon>
        <taxon>Leotiomycetes</taxon>
        <taxon>Helotiales</taxon>
        <taxon>Helotiaceae</taxon>
        <taxon>Glarea</taxon>
    </lineage>
</organism>
<reference evidence="4 5" key="1">
    <citation type="journal article" date="2012" name="Eukaryot. Cell">
        <title>Genome sequence of the fungus Glarea lozoyensis: the first genome sequence of a species from the Helotiaceae family.</title>
        <authorList>
            <person name="Youssar L."/>
            <person name="Gruening B.A."/>
            <person name="Erxleben A."/>
            <person name="Guenther S."/>
            <person name="Huettel W."/>
        </authorList>
    </citation>
    <scope>NUCLEOTIDE SEQUENCE [LARGE SCALE GENOMIC DNA]</scope>
    <source>
        <strain evidence="5">ATCC 74030 / MF5533</strain>
    </source>
</reference>
<feature type="domain" description="Amidase" evidence="3">
    <location>
        <begin position="2"/>
        <end position="164"/>
    </location>
</feature>
<evidence type="ECO:0000313" key="4">
    <source>
        <dbReference type="EMBL" id="EHL00830.1"/>
    </source>
</evidence>
<dbReference type="EMBL" id="AGUE01000073">
    <property type="protein sequence ID" value="EHL00830.1"/>
    <property type="molecule type" value="Genomic_DNA"/>
</dbReference>
<gene>
    <name evidence="4" type="ORF">M7I_3221</name>
</gene>
<evidence type="ECO:0000259" key="3">
    <source>
        <dbReference type="Pfam" id="PF01425"/>
    </source>
</evidence>
<dbReference type="GO" id="GO:0016787">
    <property type="term" value="F:hydrolase activity"/>
    <property type="evidence" value="ECO:0007669"/>
    <property type="project" value="UniProtKB-KW"/>
</dbReference>
<evidence type="ECO:0000256" key="2">
    <source>
        <dbReference type="ARBA" id="ARBA00022801"/>
    </source>
</evidence>
<protein>
    <submittedName>
        <fullName evidence="4">Putative amidase</fullName>
    </submittedName>
</protein>
<dbReference type="PANTHER" id="PTHR46072">
    <property type="entry name" value="AMIDASE-RELATED-RELATED"/>
    <property type="match status" value="1"/>
</dbReference>
<proteinExistence type="inferred from homology"/>
<accession>H0EKY7</accession>
<evidence type="ECO:0000256" key="1">
    <source>
        <dbReference type="ARBA" id="ARBA00009199"/>
    </source>
</evidence>
<comment type="caution">
    <text evidence="4">The sequence shown here is derived from an EMBL/GenBank/DDBJ whole genome shotgun (WGS) entry which is preliminary data.</text>
</comment>
<keyword evidence="5" id="KW-1185">Reference proteome</keyword>
<dbReference type="Proteomes" id="UP000005446">
    <property type="component" value="Unassembled WGS sequence"/>
</dbReference>
<dbReference type="Gene3D" id="3.90.1300.10">
    <property type="entry name" value="Amidase signature (AS) domain"/>
    <property type="match status" value="1"/>
</dbReference>
<dbReference type="InterPro" id="IPR036928">
    <property type="entry name" value="AS_sf"/>
</dbReference>
<dbReference type="InParanoid" id="H0EKY7"/>
<dbReference type="InterPro" id="IPR023631">
    <property type="entry name" value="Amidase_dom"/>
</dbReference>
<dbReference type="SUPFAM" id="SSF75304">
    <property type="entry name" value="Amidase signature (AS) enzymes"/>
    <property type="match status" value="1"/>
</dbReference>
<name>H0EKY7_GLAL7</name>
<evidence type="ECO:0000313" key="5">
    <source>
        <dbReference type="Proteomes" id="UP000005446"/>
    </source>
</evidence>
<dbReference type="PANTHER" id="PTHR46072:SF4">
    <property type="entry name" value="AMIDASE C550.07-RELATED"/>
    <property type="match status" value="1"/>
</dbReference>
<comment type="similarity">
    <text evidence="1">Belongs to the amidase family.</text>
</comment>